<keyword evidence="12" id="KW-1185">Reference proteome</keyword>
<dbReference type="GO" id="GO:0005886">
    <property type="term" value="C:plasma membrane"/>
    <property type="evidence" value="ECO:0007669"/>
    <property type="project" value="UniProtKB-SubCell"/>
</dbReference>
<dbReference type="PANTHER" id="PTHR43486">
    <property type="entry name" value="LIPID II FLIPPASE MURJ-RELATED"/>
    <property type="match status" value="1"/>
</dbReference>
<feature type="transmembrane region" description="Helical" evidence="10">
    <location>
        <begin position="128"/>
        <end position="147"/>
    </location>
</feature>
<reference evidence="11 12" key="1">
    <citation type="submission" date="2015-01" db="EMBL/GenBank/DDBJ databases">
        <title>Complete genome of Pseudomonas batumici UCM B-321 producer of the batumin antibiotic with strong antistaphilococcal and potential anticancer activity.</title>
        <authorList>
            <person name="Klochko V.V."/>
            <person name="Zelena L.B."/>
            <person name="Elena K.A."/>
            <person name="Reva O.N."/>
        </authorList>
    </citation>
    <scope>NUCLEOTIDE SEQUENCE [LARGE SCALE GENOMIC DNA]</scope>
    <source>
        <strain evidence="11 12">UCM B-321</strain>
    </source>
</reference>
<feature type="transmembrane region" description="Helical" evidence="10">
    <location>
        <begin position="300"/>
        <end position="326"/>
    </location>
</feature>
<feature type="transmembrane region" description="Helical" evidence="10">
    <location>
        <begin position="83"/>
        <end position="108"/>
    </location>
</feature>
<accession>A0A0C2F4B3</accession>
<feature type="transmembrane region" description="Helical" evidence="10">
    <location>
        <begin position="184"/>
        <end position="204"/>
    </location>
</feature>
<feature type="transmembrane region" description="Helical" evidence="10">
    <location>
        <begin position="154"/>
        <end position="172"/>
    </location>
</feature>
<feature type="transmembrane region" description="Helical" evidence="10">
    <location>
        <begin position="380"/>
        <end position="410"/>
    </location>
</feature>
<protein>
    <submittedName>
        <fullName evidence="11">Extracellular Matrix protein PslK</fullName>
    </submittedName>
</protein>
<keyword evidence="4" id="KW-0133">Cell shape</keyword>
<evidence type="ECO:0000256" key="10">
    <source>
        <dbReference type="SAM" id="Phobius"/>
    </source>
</evidence>
<dbReference type="STRING" id="226910.UCMB321_0260"/>
<comment type="function">
    <text evidence="8">Involved in peptidoglycan biosynthesis. Transports lipid-linked peptidoglycan precursors from the inner to the outer leaflet of the cytoplasmic membrane.</text>
</comment>
<dbReference type="GO" id="GO:0008360">
    <property type="term" value="P:regulation of cell shape"/>
    <property type="evidence" value="ECO:0007669"/>
    <property type="project" value="UniProtKB-KW"/>
</dbReference>
<keyword evidence="5" id="KW-0573">Peptidoglycan synthesis</keyword>
<evidence type="ECO:0000256" key="5">
    <source>
        <dbReference type="ARBA" id="ARBA00022984"/>
    </source>
</evidence>
<feature type="transmembrane region" description="Helical" evidence="10">
    <location>
        <begin position="446"/>
        <end position="468"/>
    </location>
</feature>
<keyword evidence="3 10" id="KW-0812">Transmembrane</keyword>
<comment type="similarity">
    <text evidence="9">Belongs to the MurJ/MviN family.</text>
</comment>
<evidence type="ECO:0000256" key="2">
    <source>
        <dbReference type="ARBA" id="ARBA00022475"/>
    </source>
</evidence>
<evidence type="ECO:0000256" key="4">
    <source>
        <dbReference type="ARBA" id="ARBA00022960"/>
    </source>
</evidence>
<dbReference type="GO" id="GO:0009252">
    <property type="term" value="P:peptidoglycan biosynthetic process"/>
    <property type="evidence" value="ECO:0007669"/>
    <property type="project" value="UniProtKB-KW"/>
</dbReference>
<feature type="transmembrane region" description="Helical" evidence="10">
    <location>
        <begin position="268"/>
        <end position="288"/>
    </location>
</feature>
<evidence type="ECO:0000313" key="12">
    <source>
        <dbReference type="Proteomes" id="UP000031535"/>
    </source>
</evidence>
<evidence type="ECO:0000256" key="9">
    <source>
        <dbReference type="ARBA" id="ARBA00061532"/>
    </source>
</evidence>
<comment type="caution">
    <text evidence="11">The sequence shown here is derived from an EMBL/GenBank/DDBJ whole genome shotgun (WGS) entry which is preliminary data.</text>
</comment>
<name>A0A0C2F4B3_9PSED</name>
<evidence type="ECO:0000256" key="3">
    <source>
        <dbReference type="ARBA" id="ARBA00022692"/>
    </source>
</evidence>
<dbReference type="PANTHER" id="PTHR43486:SF1">
    <property type="entry name" value="LIPID II FLIPPASE MURJ-RELATED"/>
    <property type="match status" value="1"/>
</dbReference>
<comment type="subcellular location">
    <subcellularLocation>
        <location evidence="1">Cell membrane</location>
        <topology evidence="1">Multi-pass membrane protein</topology>
    </subcellularLocation>
</comment>
<evidence type="ECO:0000256" key="1">
    <source>
        <dbReference type="ARBA" id="ARBA00004651"/>
    </source>
</evidence>
<feature type="transmembrane region" description="Helical" evidence="10">
    <location>
        <begin position="46"/>
        <end position="71"/>
    </location>
</feature>
<dbReference type="EMBL" id="JXDG01000003">
    <property type="protein sequence ID" value="KIH85893.1"/>
    <property type="molecule type" value="Genomic_DNA"/>
</dbReference>
<dbReference type="Pfam" id="PF03023">
    <property type="entry name" value="MurJ"/>
    <property type="match status" value="1"/>
</dbReference>
<dbReference type="AlphaFoldDB" id="A0A0C2F4B3"/>
<dbReference type="Proteomes" id="UP000031535">
    <property type="component" value="Unassembled WGS sequence"/>
</dbReference>
<keyword evidence="2" id="KW-1003">Cell membrane</keyword>
<evidence type="ECO:0000313" key="11">
    <source>
        <dbReference type="EMBL" id="KIH85893.1"/>
    </source>
</evidence>
<feature type="transmembrane region" description="Helical" evidence="10">
    <location>
        <begin position="422"/>
        <end position="440"/>
    </location>
</feature>
<evidence type="ECO:0000256" key="7">
    <source>
        <dbReference type="ARBA" id="ARBA00023136"/>
    </source>
</evidence>
<proteinExistence type="inferred from homology"/>
<dbReference type="PRINTS" id="PR01806">
    <property type="entry name" value="VIRFACTRMVIN"/>
</dbReference>
<sequence length="476" mass="50089">MPDTKLLGSTLWLTLATLTGLAAGFAREWLLVAAWGAGGRSDSFLVALFLPEALRMALAAGLFSAAALPLYQQRAPAEQTAWLGALAPRLLLCGLLLALLLSVGSPLWVRLIGPGLDSQGHAWAGASLHWLAWCAPGFILHALFCIPLQARSRFVLAGLGSLLFNLPPVLYLALLRQAATPTGLASACVLGSLLMPAVLLPTLYRSGWKPWQGGHAPGAVSELLQRIGPLLSSNLASQGLALLERMVASLLGEGAVTWINLARKLINLPLIALMSLNQVLLGLMSASLGSERLALLRKGLASATLLTLPAVAGLIGAAGALVSLLLPRQAADGPLPELLAWFAVPLAFGAWNALLARYAYAAGDTRLPLTCELTGNLLNALLLAMLPYLLGLIGIALAAICGVMLTGLLLIRRQQLLTQVPWRSHAVLGLTVMLVAALGLHPLHGIWLQLGLSSLCSLILLIALAAWLRPWRSVPD</sequence>
<organism evidence="11 12">
    <name type="scientific">Pseudomonas batumici</name>
    <dbReference type="NCBI Taxonomy" id="226910"/>
    <lineage>
        <taxon>Bacteria</taxon>
        <taxon>Pseudomonadati</taxon>
        <taxon>Pseudomonadota</taxon>
        <taxon>Gammaproteobacteria</taxon>
        <taxon>Pseudomonadales</taxon>
        <taxon>Pseudomonadaceae</taxon>
        <taxon>Pseudomonas</taxon>
    </lineage>
</organism>
<evidence type="ECO:0000256" key="8">
    <source>
        <dbReference type="ARBA" id="ARBA00060041"/>
    </source>
</evidence>
<feature type="transmembrane region" description="Helical" evidence="10">
    <location>
        <begin position="338"/>
        <end position="360"/>
    </location>
</feature>
<gene>
    <name evidence="11" type="ORF">UCMB321_0260</name>
</gene>
<dbReference type="PATRIC" id="fig|226910.6.peg.261"/>
<keyword evidence="6 10" id="KW-1133">Transmembrane helix</keyword>
<evidence type="ECO:0000256" key="6">
    <source>
        <dbReference type="ARBA" id="ARBA00022989"/>
    </source>
</evidence>
<dbReference type="InterPro" id="IPR004268">
    <property type="entry name" value="MurJ"/>
</dbReference>
<keyword evidence="7 10" id="KW-0472">Membrane</keyword>